<feature type="binding site" evidence="7">
    <location>
        <position position="56"/>
    </location>
    <ligand>
        <name>substrate</name>
    </ligand>
</feature>
<keyword evidence="2 7" id="KW-0808">Transferase</keyword>
<keyword evidence="1 7" id="KW-0028">Amino-acid biosynthesis</keyword>
<dbReference type="InterPro" id="IPR027417">
    <property type="entry name" value="P-loop_NTPase"/>
</dbReference>
<comment type="function">
    <text evidence="7">Catalyzes the specific phosphorylation of the 3-hydroxyl group of shikimic acid using ATP as a cosubstrate.</text>
</comment>
<comment type="subcellular location">
    <subcellularLocation>
        <location evidence="7">Cytoplasm</location>
    </subcellularLocation>
</comment>
<accession>A0A7X8SH60</accession>
<evidence type="ECO:0000313" key="8">
    <source>
        <dbReference type="EMBL" id="NLR90180.1"/>
    </source>
</evidence>
<keyword evidence="7" id="KW-0460">Magnesium</keyword>
<dbReference type="PRINTS" id="PR01100">
    <property type="entry name" value="SHIKIMTKNASE"/>
</dbReference>
<comment type="pathway">
    <text evidence="7">Metabolic intermediate biosynthesis; chorismate biosynthesis; chorismate from D-erythrose 4-phosphate and phosphoenolpyruvate: step 5/7.</text>
</comment>
<dbReference type="GO" id="GO:0005524">
    <property type="term" value="F:ATP binding"/>
    <property type="evidence" value="ECO:0007669"/>
    <property type="project" value="UniProtKB-UniRule"/>
</dbReference>
<dbReference type="PANTHER" id="PTHR21087:SF16">
    <property type="entry name" value="SHIKIMATE KINASE 1, CHLOROPLASTIC"/>
    <property type="match status" value="1"/>
</dbReference>
<dbReference type="InterPro" id="IPR031322">
    <property type="entry name" value="Shikimate/glucono_kinase"/>
</dbReference>
<dbReference type="EMBL" id="JABAIL010000001">
    <property type="protein sequence ID" value="NLR90180.1"/>
    <property type="molecule type" value="Genomic_DNA"/>
</dbReference>
<proteinExistence type="inferred from homology"/>
<comment type="cofactor">
    <cofactor evidence="7">
        <name>Mg(2+)</name>
        <dbReference type="ChEBI" id="CHEBI:18420"/>
    </cofactor>
    <text evidence="7">Binds 1 Mg(2+) ion per subunit.</text>
</comment>
<feature type="binding site" evidence="7">
    <location>
        <begin position="10"/>
        <end position="15"/>
    </location>
    <ligand>
        <name>ATP</name>
        <dbReference type="ChEBI" id="CHEBI:30616"/>
    </ligand>
</feature>
<dbReference type="UniPathway" id="UPA00053">
    <property type="reaction ID" value="UER00088"/>
</dbReference>
<dbReference type="GO" id="GO:0008652">
    <property type="term" value="P:amino acid biosynthetic process"/>
    <property type="evidence" value="ECO:0007669"/>
    <property type="project" value="UniProtKB-KW"/>
</dbReference>
<dbReference type="Pfam" id="PF01202">
    <property type="entry name" value="SKI"/>
    <property type="match status" value="1"/>
</dbReference>
<keyword evidence="7" id="KW-0963">Cytoplasm</keyword>
<dbReference type="CDD" id="cd00464">
    <property type="entry name" value="SK"/>
    <property type="match status" value="1"/>
</dbReference>
<feature type="binding site" evidence="7">
    <location>
        <position position="77"/>
    </location>
    <ligand>
        <name>substrate</name>
    </ligand>
</feature>
<evidence type="ECO:0000256" key="6">
    <source>
        <dbReference type="ARBA" id="ARBA00023141"/>
    </source>
</evidence>
<comment type="caution">
    <text evidence="8">The sequence shown here is derived from an EMBL/GenBank/DDBJ whole genome shotgun (WGS) entry which is preliminary data.</text>
</comment>
<feature type="binding site" evidence="7">
    <location>
        <position position="32"/>
    </location>
    <ligand>
        <name>substrate</name>
    </ligand>
</feature>
<keyword evidence="9" id="KW-1185">Reference proteome</keyword>
<name>A0A7X8SH60_9BACT</name>
<evidence type="ECO:0000256" key="1">
    <source>
        <dbReference type="ARBA" id="ARBA00022605"/>
    </source>
</evidence>
<reference evidence="8 9" key="1">
    <citation type="submission" date="2020-04" db="EMBL/GenBank/DDBJ databases">
        <title>Flammeovirga sp. SR4, a novel species isolated from seawater.</title>
        <authorList>
            <person name="Wang X."/>
        </authorList>
    </citation>
    <scope>NUCLEOTIDE SEQUENCE [LARGE SCALE GENOMIC DNA]</scope>
    <source>
        <strain evidence="8 9">SR4</strain>
    </source>
</reference>
<comment type="caution">
    <text evidence="7">Lacks conserved residue(s) required for the propagation of feature annotation.</text>
</comment>
<dbReference type="GO" id="GO:0004765">
    <property type="term" value="F:shikimate kinase activity"/>
    <property type="evidence" value="ECO:0007669"/>
    <property type="project" value="UniProtKB-UniRule"/>
</dbReference>
<dbReference type="GO" id="GO:0000287">
    <property type="term" value="F:magnesium ion binding"/>
    <property type="evidence" value="ECO:0007669"/>
    <property type="project" value="UniProtKB-UniRule"/>
</dbReference>
<dbReference type="PANTHER" id="PTHR21087">
    <property type="entry name" value="SHIKIMATE KINASE"/>
    <property type="match status" value="1"/>
</dbReference>
<comment type="subunit">
    <text evidence="7">Monomer.</text>
</comment>
<keyword evidence="3 7" id="KW-0547">Nucleotide-binding</keyword>
<feature type="binding site" evidence="7">
    <location>
        <position position="14"/>
    </location>
    <ligand>
        <name>Mg(2+)</name>
        <dbReference type="ChEBI" id="CHEBI:18420"/>
    </ligand>
</feature>
<dbReference type="EC" id="2.7.1.71" evidence="7"/>
<dbReference type="GO" id="GO:0009423">
    <property type="term" value="P:chorismate biosynthetic process"/>
    <property type="evidence" value="ECO:0007669"/>
    <property type="project" value="UniProtKB-UniRule"/>
</dbReference>
<keyword evidence="6 7" id="KW-0057">Aromatic amino acid biosynthesis</keyword>
<evidence type="ECO:0000256" key="2">
    <source>
        <dbReference type="ARBA" id="ARBA00022679"/>
    </source>
</evidence>
<comment type="similarity">
    <text evidence="7">Belongs to the shikimate kinase family.</text>
</comment>
<keyword evidence="7" id="KW-0479">Metal-binding</keyword>
<dbReference type="Proteomes" id="UP000585050">
    <property type="component" value="Unassembled WGS sequence"/>
</dbReference>
<evidence type="ECO:0000256" key="4">
    <source>
        <dbReference type="ARBA" id="ARBA00022777"/>
    </source>
</evidence>
<evidence type="ECO:0000256" key="3">
    <source>
        <dbReference type="ARBA" id="ARBA00022741"/>
    </source>
</evidence>
<dbReference type="SUPFAM" id="SSF52540">
    <property type="entry name" value="P-loop containing nucleoside triphosphate hydrolases"/>
    <property type="match status" value="1"/>
</dbReference>
<organism evidence="8 9">
    <name type="scientific">Flammeovirga agarivorans</name>
    <dbReference type="NCBI Taxonomy" id="2726742"/>
    <lineage>
        <taxon>Bacteria</taxon>
        <taxon>Pseudomonadati</taxon>
        <taxon>Bacteroidota</taxon>
        <taxon>Cytophagia</taxon>
        <taxon>Cytophagales</taxon>
        <taxon>Flammeovirgaceae</taxon>
        <taxon>Flammeovirga</taxon>
    </lineage>
</organism>
<feature type="binding site" evidence="7">
    <location>
        <position position="138"/>
    </location>
    <ligand>
        <name>substrate</name>
    </ligand>
</feature>
<dbReference type="AlphaFoldDB" id="A0A7X8SH60"/>
<dbReference type="Gene3D" id="3.40.50.300">
    <property type="entry name" value="P-loop containing nucleotide triphosphate hydrolases"/>
    <property type="match status" value="1"/>
</dbReference>
<dbReference type="GO" id="GO:0005829">
    <property type="term" value="C:cytosol"/>
    <property type="evidence" value="ECO:0007669"/>
    <property type="project" value="TreeGrafter"/>
</dbReference>
<comment type="catalytic activity">
    <reaction evidence="7">
        <text>shikimate + ATP = 3-phosphoshikimate + ADP + H(+)</text>
        <dbReference type="Rhea" id="RHEA:13121"/>
        <dbReference type="ChEBI" id="CHEBI:15378"/>
        <dbReference type="ChEBI" id="CHEBI:30616"/>
        <dbReference type="ChEBI" id="CHEBI:36208"/>
        <dbReference type="ChEBI" id="CHEBI:145989"/>
        <dbReference type="ChEBI" id="CHEBI:456216"/>
        <dbReference type="EC" id="2.7.1.71"/>
    </reaction>
</comment>
<keyword evidence="5 7" id="KW-0067">ATP-binding</keyword>
<gene>
    <name evidence="7" type="primary">aroK</name>
    <name evidence="8" type="ORF">HGP29_03135</name>
</gene>
<dbReference type="HAMAP" id="MF_00109">
    <property type="entry name" value="Shikimate_kinase"/>
    <property type="match status" value="1"/>
</dbReference>
<feature type="binding site" evidence="7">
    <location>
        <position position="116"/>
    </location>
    <ligand>
        <name>ATP</name>
        <dbReference type="ChEBI" id="CHEBI:30616"/>
    </ligand>
</feature>
<dbReference type="RefSeq" id="WP_168880878.1">
    <property type="nucleotide sequence ID" value="NZ_JABAIL010000001.1"/>
</dbReference>
<sequence length="168" mass="19067">MRIYLVGMPGSGKSTLAKELSELISLPFYDMDSEIEIREEAPIPTIFELNGEDYFRKVEQKVVQEFKPDNSIIATGGGAPCFFNNMEVLNRLGTTVFVDIAPLELTERVWEQHGSRPLLAQESKEEIFQAIQAKREQRLPFYNKAQIIINGGVKTPKELAEEIKDALY</sequence>
<evidence type="ECO:0000313" key="9">
    <source>
        <dbReference type="Proteomes" id="UP000585050"/>
    </source>
</evidence>
<dbReference type="InterPro" id="IPR000623">
    <property type="entry name" value="Shikimate_kinase/TSH1"/>
</dbReference>
<evidence type="ECO:0000256" key="7">
    <source>
        <dbReference type="HAMAP-Rule" id="MF_00109"/>
    </source>
</evidence>
<dbReference type="GO" id="GO:0009073">
    <property type="term" value="P:aromatic amino acid family biosynthetic process"/>
    <property type="evidence" value="ECO:0007669"/>
    <property type="project" value="UniProtKB-KW"/>
</dbReference>
<evidence type="ECO:0000256" key="5">
    <source>
        <dbReference type="ARBA" id="ARBA00022840"/>
    </source>
</evidence>
<keyword evidence="4 7" id="KW-0418">Kinase</keyword>
<protein>
    <recommendedName>
        <fullName evidence="7">Shikimate kinase</fullName>
        <shortName evidence="7">SK</shortName>
        <ecNumber evidence="7">2.7.1.71</ecNumber>
    </recommendedName>
</protein>